<evidence type="ECO:0000313" key="2">
    <source>
        <dbReference type="Proteomes" id="UP000244016"/>
    </source>
</evidence>
<protein>
    <submittedName>
        <fullName evidence="1">Uncharacterized protein</fullName>
    </submittedName>
</protein>
<dbReference type="Proteomes" id="UP000244016">
    <property type="component" value="Unassembled WGS sequence"/>
</dbReference>
<sequence>MTIVDLDVVEEDTFDKGILPNELPKHFPDRGGVRMVR</sequence>
<organism evidence="1 2">
    <name type="scientific">Brockia lithotrophica</name>
    <dbReference type="NCBI Taxonomy" id="933949"/>
    <lineage>
        <taxon>Bacteria</taxon>
        <taxon>Bacillati</taxon>
        <taxon>Bacillota</taxon>
        <taxon>Bacilli</taxon>
        <taxon>Bacillales</taxon>
        <taxon>Bacillales Family X. Incertae Sedis</taxon>
        <taxon>Brockia</taxon>
    </lineage>
</organism>
<proteinExistence type="predicted"/>
<name>A0A2T5GAM0_9BACL</name>
<comment type="caution">
    <text evidence="1">The sequence shown here is derived from an EMBL/GenBank/DDBJ whole genome shotgun (WGS) entry which is preliminary data.</text>
</comment>
<dbReference type="AlphaFoldDB" id="A0A2T5GAM0"/>
<evidence type="ECO:0000313" key="1">
    <source>
        <dbReference type="EMBL" id="PTQ53232.1"/>
    </source>
</evidence>
<gene>
    <name evidence="1" type="ORF">BLITH_0312</name>
</gene>
<accession>A0A2T5GAM0</accession>
<dbReference type="EMBL" id="PEBW01000001">
    <property type="protein sequence ID" value="PTQ53232.1"/>
    <property type="molecule type" value="Genomic_DNA"/>
</dbReference>
<reference evidence="1 2" key="1">
    <citation type="submission" date="2017-08" db="EMBL/GenBank/DDBJ databases">
        <title>Burning lignite coal seam in the remote Altai Mountains harbors a hydrogen-driven thermophilic microbial community.</title>
        <authorList>
            <person name="Kadnikov V.V."/>
            <person name="Mardanov A.V."/>
            <person name="Ivasenko D."/>
            <person name="Beletsky A.V."/>
            <person name="Karnachuk O.V."/>
            <person name="Ravin N.V."/>
        </authorList>
    </citation>
    <scope>NUCLEOTIDE SEQUENCE [LARGE SCALE GENOMIC DNA]</scope>
    <source>
        <strain evidence="1">AL31</strain>
    </source>
</reference>